<evidence type="ECO:0000313" key="5">
    <source>
        <dbReference type="EMBL" id="EHL79068.1"/>
    </source>
</evidence>
<evidence type="ECO:0000256" key="2">
    <source>
        <dbReference type="ARBA" id="ARBA00022475"/>
    </source>
</evidence>
<dbReference type="InterPro" id="IPR003660">
    <property type="entry name" value="HAMP_dom"/>
</dbReference>
<sequence>MRMANGITNPLKQLAKNAQEIASGNLIVDRVEYKHHDELGLVN</sequence>
<dbReference type="EMBL" id="ACWF01000034">
    <property type="protein sequence ID" value="EHL79068.1"/>
    <property type="molecule type" value="Genomic_DNA"/>
</dbReference>
<evidence type="ECO:0000259" key="4">
    <source>
        <dbReference type="Pfam" id="PF00672"/>
    </source>
</evidence>
<feature type="domain" description="HAMP" evidence="4">
    <location>
        <begin position="3"/>
        <end position="41"/>
    </location>
</feature>
<feature type="non-terminal residue" evidence="5">
    <location>
        <position position="43"/>
    </location>
</feature>
<proteinExistence type="predicted"/>
<comment type="subcellular location">
    <subcellularLocation>
        <location evidence="1">Cell membrane</location>
    </subcellularLocation>
</comment>
<dbReference type="Proteomes" id="UP000011747">
    <property type="component" value="Unassembled WGS sequence"/>
</dbReference>
<dbReference type="GO" id="GO:0005886">
    <property type="term" value="C:plasma membrane"/>
    <property type="evidence" value="ECO:0007669"/>
    <property type="project" value="UniProtKB-SubCell"/>
</dbReference>
<comment type="caution">
    <text evidence="5">The sequence shown here is derived from an EMBL/GenBank/DDBJ whole genome shotgun (WGS) entry which is preliminary data.</text>
</comment>
<name>G9QIF3_9BACI</name>
<dbReference type="Pfam" id="PF00672">
    <property type="entry name" value="HAMP"/>
    <property type="match status" value="1"/>
</dbReference>
<dbReference type="AlphaFoldDB" id="G9QIF3"/>
<evidence type="ECO:0000313" key="6">
    <source>
        <dbReference type="Proteomes" id="UP000011747"/>
    </source>
</evidence>
<keyword evidence="2" id="KW-1003">Cell membrane</keyword>
<reference evidence="5 6" key="1">
    <citation type="submission" date="2011-09" db="EMBL/GenBank/DDBJ databases">
        <title>The Genome Sequence of Bacillus smithii 7_3_47FAA.</title>
        <authorList>
            <consortium name="The Broad Institute Genome Sequencing Platform"/>
            <person name="Earl A."/>
            <person name="Ward D."/>
            <person name="Feldgarden M."/>
            <person name="Gevers D."/>
            <person name="Daigneault M."/>
            <person name="Strauss J."/>
            <person name="Allen-Vercoe E."/>
            <person name="Young S.K."/>
            <person name="Zeng Q."/>
            <person name="Gargeya S."/>
            <person name="Fitzgerald M."/>
            <person name="Haas B."/>
            <person name="Abouelleil A."/>
            <person name="Alvarado L."/>
            <person name="Arachchi H.M."/>
            <person name="Berlin A."/>
            <person name="Brown A."/>
            <person name="Chapman S.B."/>
            <person name="Chen Z."/>
            <person name="Dunbar C."/>
            <person name="Freedman E."/>
            <person name="Gearin G."/>
            <person name="Goldberg J."/>
            <person name="Griggs A."/>
            <person name="Gujja S."/>
            <person name="Heiman D."/>
            <person name="Howarth C."/>
            <person name="Larson L."/>
            <person name="Lui A."/>
            <person name="MacDonald P.J.P."/>
            <person name="Montmayeur A."/>
            <person name="Murphy C."/>
            <person name="Neiman D."/>
            <person name="Pearson M."/>
            <person name="Priest M."/>
            <person name="Roberts A."/>
            <person name="Saif S."/>
            <person name="Shea T."/>
            <person name="Shenoy N."/>
            <person name="Sisk P."/>
            <person name="Stolte C."/>
            <person name="Sykes S."/>
            <person name="Wortman J."/>
            <person name="Nusbaum C."/>
            <person name="Birren B."/>
        </authorList>
    </citation>
    <scope>NUCLEOTIDE SEQUENCE [LARGE SCALE GENOMIC DNA]</scope>
    <source>
        <strain evidence="5 6">7_3_47FAA</strain>
    </source>
</reference>
<organism evidence="5 6">
    <name type="scientific">Bacillus smithii 7_3_47FAA</name>
    <dbReference type="NCBI Taxonomy" id="665952"/>
    <lineage>
        <taxon>Bacteria</taxon>
        <taxon>Bacillati</taxon>
        <taxon>Bacillota</taxon>
        <taxon>Bacilli</taxon>
        <taxon>Bacillales</taxon>
        <taxon>Bacillaceae</taxon>
        <taxon>Bacillus</taxon>
    </lineage>
</organism>
<evidence type="ECO:0000256" key="3">
    <source>
        <dbReference type="ARBA" id="ARBA00023136"/>
    </source>
</evidence>
<dbReference type="GO" id="GO:0007165">
    <property type="term" value="P:signal transduction"/>
    <property type="evidence" value="ECO:0007669"/>
    <property type="project" value="InterPro"/>
</dbReference>
<dbReference type="HOGENOM" id="CLU_3243510_0_0_9"/>
<dbReference type="SUPFAM" id="SSF158472">
    <property type="entry name" value="HAMP domain-like"/>
    <property type="match status" value="1"/>
</dbReference>
<dbReference type="Gene3D" id="1.10.8.500">
    <property type="entry name" value="HAMP domain in histidine kinase"/>
    <property type="match status" value="1"/>
</dbReference>
<keyword evidence="3" id="KW-0472">Membrane</keyword>
<accession>G9QIF3</accession>
<gene>
    <name evidence="5" type="ORF">HMPREF1015_02244</name>
</gene>
<protein>
    <recommendedName>
        <fullName evidence="4">HAMP domain-containing protein</fullName>
    </recommendedName>
</protein>
<keyword evidence="6" id="KW-1185">Reference proteome</keyword>
<dbReference type="CDD" id="cd06225">
    <property type="entry name" value="HAMP"/>
    <property type="match status" value="1"/>
</dbReference>
<evidence type="ECO:0000256" key="1">
    <source>
        <dbReference type="ARBA" id="ARBA00004236"/>
    </source>
</evidence>